<proteinExistence type="predicted"/>
<name>A0A291LAC4_9CAUD</name>
<organism evidence="2 3">
    <name type="scientific">Escherichia phage vB_EcoM_PHB05</name>
    <dbReference type="NCBI Taxonomy" id="2041347"/>
    <lineage>
        <taxon>Viruses</taxon>
        <taxon>Duplodnaviria</taxon>
        <taxon>Heunggongvirae</taxon>
        <taxon>Uroviricota</taxon>
        <taxon>Caudoviricetes</taxon>
        <taxon>Stephanstirmvirinae</taxon>
        <taxon>Justusliebigvirus</taxon>
        <taxon>Justusliebigvirus PHB05</taxon>
    </lineage>
</organism>
<evidence type="ECO:0000256" key="1">
    <source>
        <dbReference type="SAM" id="MobiDB-lite"/>
    </source>
</evidence>
<feature type="region of interest" description="Disordered" evidence="1">
    <location>
        <begin position="132"/>
        <end position="160"/>
    </location>
</feature>
<protein>
    <submittedName>
        <fullName evidence="2">Uncharacterized protein</fullName>
    </submittedName>
</protein>
<dbReference type="RefSeq" id="YP_009984517.1">
    <property type="nucleotide sequence ID" value="NC_052652.1"/>
</dbReference>
<evidence type="ECO:0000313" key="3">
    <source>
        <dbReference type="Proteomes" id="UP000230824"/>
    </source>
</evidence>
<evidence type="ECO:0000313" key="2">
    <source>
        <dbReference type="EMBL" id="ATI15891.1"/>
    </source>
</evidence>
<dbReference type="EMBL" id="MF805809">
    <property type="protein sequence ID" value="ATI15891.1"/>
    <property type="molecule type" value="Genomic_DNA"/>
</dbReference>
<feature type="compositionally biased region" description="Low complexity" evidence="1">
    <location>
        <begin position="139"/>
        <end position="155"/>
    </location>
</feature>
<feature type="compositionally biased region" description="Basic and acidic residues" evidence="1">
    <location>
        <begin position="271"/>
        <end position="288"/>
    </location>
</feature>
<dbReference type="GeneID" id="62611861"/>
<dbReference type="KEGG" id="vg:62611861"/>
<dbReference type="Proteomes" id="UP000230824">
    <property type="component" value="Segment"/>
</dbReference>
<reference evidence="2 3" key="1">
    <citation type="submission" date="2017-09" db="EMBL/GenBank/DDBJ databases">
        <title>Phage vB_EcoM_PHB05 against multidrug-resistant shiga toxin-producing Escherichia.</title>
        <authorList>
            <person name="Chen Y."/>
            <person name="Song J."/>
            <person name="Wu B."/>
        </authorList>
    </citation>
    <scope>NUCLEOTIDE SEQUENCE [LARGE SCALE GENOMIC DNA]</scope>
    <source>
        <strain evidence="2">Wastewater</strain>
    </source>
</reference>
<keyword evidence="3" id="KW-1185">Reference proteome</keyword>
<feature type="region of interest" description="Disordered" evidence="1">
    <location>
        <begin position="271"/>
        <end position="295"/>
    </location>
</feature>
<accession>A0A291LAC4</accession>
<sequence length="315" mass="34399">MPVINSEIDRRTKKEAFWAEGIVEYVKLDKFDEMKVSYIKVAGQPDKKIESTHKASLLIKEKGAGADDKGVWVSLGEVKLHPEHENLQVKDGDKWVTIEKGVELTMDVKPSEWNGKTYYNSSKGKITILSTEGVQQAQSSSKGGNKPSNNDGNKPNYKKRDTVGIETGHAVNGALELLRAGVKGDAFDLAGVVQSATVTLKAEIAKDRGVDVTDYDLGASVGHAILNACRDHTGKTVTAEEIIEAAREVLALSDKVAAAIRGMSTPVQEVKKETKKVEKKEPAPKEPEPVVQDFDDDIPFAPIGLQYGRNFLHCF</sequence>